<sequence>MPDPRDAAAALRARLVRAQRATGAWGASEQGPDAVEPSALAALALHAGGDATGSGPTPAARATAWLLARQRPDGSWPATTQVDAPSWAGGVALLALARLGADRAAVARGAAWLAAREANTFDLSTRLLFRFQKWRGAPVPTELDATLSGWPWIDGTFGWVEPTAVALLALRAAGARDDHAADRIAMGRRMLIDRAVPGGGWNYGNTKVLGQDVAPYPDTTAWALLALRGAPGADAVVRSGLARLPALLAETRSSLARALSALALRAHGASDAGVRVALAARVIDAPPADVRTQALALLALAGPPTPFHPSGA</sequence>
<comment type="caution">
    <text evidence="1">The sequence shown here is derived from an EMBL/GenBank/DDBJ whole genome shotgun (WGS) entry which is preliminary data.</text>
</comment>
<dbReference type="Gene3D" id="1.50.10.20">
    <property type="match status" value="2"/>
</dbReference>
<dbReference type="SUPFAM" id="SSF48239">
    <property type="entry name" value="Terpenoid cyclases/Protein prenyltransferases"/>
    <property type="match status" value="1"/>
</dbReference>
<gene>
    <name evidence="1" type="ORF">rosag_31700</name>
</gene>
<accession>A0AA37QAC6</accession>
<dbReference type="RefSeq" id="WP_284351114.1">
    <property type="nucleotide sequence ID" value="NZ_BRXS01000005.1"/>
</dbReference>
<evidence type="ECO:0008006" key="3">
    <source>
        <dbReference type="Google" id="ProtNLM"/>
    </source>
</evidence>
<reference evidence="1" key="1">
    <citation type="submission" date="2022-08" db="EMBL/GenBank/DDBJ databases">
        <title>Draft genome sequencing of Roseisolibacter agri AW1220.</title>
        <authorList>
            <person name="Tobiishi Y."/>
            <person name="Tonouchi A."/>
        </authorList>
    </citation>
    <scope>NUCLEOTIDE SEQUENCE</scope>
    <source>
        <strain evidence="1">AW1220</strain>
    </source>
</reference>
<protein>
    <recommendedName>
        <fullName evidence="3">Squalene--hopene cyclase</fullName>
    </recommendedName>
</protein>
<name>A0AA37QAC6_9BACT</name>
<dbReference type="Proteomes" id="UP001161325">
    <property type="component" value="Unassembled WGS sequence"/>
</dbReference>
<keyword evidence="2" id="KW-1185">Reference proteome</keyword>
<dbReference type="AlphaFoldDB" id="A0AA37QAC6"/>
<evidence type="ECO:0000313" key="2">
    <source>
        <dbReference type="Proteomes" id="UP001161325"/>
    </source>
</evidence>
<organism evidence="1 2">
    <name type="scientific">Roseisolibacter agri</name>
    <dbReference type="NCBI Taxonomy" id="2014610"/>
    <lineage>
        <taxon>Bacteria</taxon>
        <taxon>Pseudomonadati</taxon>
        <taxon>Gemmatimonadota</taxon>
        <taxon>Gemmatimonadia</taxon>
        <taxon>Gemmatimonadales</taxon>
        <taxon>Gemmatimonadaceae</taxon>
        <taxon>Roseisolibacter</taxon>
    </lineage>
</organism>
<dbReference type="EMBL" id="BRXS01000005">
    <property type="protein sequence ID" value="GLC26657.1"/>
    <property type="molecule type" value="Genomic_DNA"/>
</dbReference>
<proteinExistence type="predicted"/>
<evidence type="ECO:0000313" key="1">
    <source>
        <dbReference type="EMBL" id="GLC26657.1"/>
    </source>
</evidence>
<dbReference type="InterPro" id="IPR008930">
    <property type="entry name" value="Terpenoid_cyclase/PrenylTrfase"/>
</dbReference>